<keyword evidence="3" id="KW-0378">Hydrolase</keyword>
<evidence type="ECO:0000313" key="6">
    <source>
        <dbReference type="Proteomes" id="UP000240042"/>
    </source>
</evidence>
<keyword evidence="2 4" id="KW-0479">Metal-binding</keyword>
<dbReference type="InterPro" id="IPR018228">
    <property type="entry name" value="DNase_TatD-rel_CS"/>
</dbReference>
<dbReference type="OrthoDB" id="9810005at2"/>
<proteinExistence type="inferred from homology"/>
<dbReference type="Pfam" id="PF01026">
    <property type="entry name" value="TatD_DNase"/>
    <property type="match status" value="1"/>
</dbReference>
<dbReference type="RefSeq" id="WP_092317366.1">
    <property type="nucleotide sequence ID" value="NZ_FOKY01000001.1"/>
</dbReference>
<feature type="binding site" evidence="4">
    <location>
        <position position="6"/>
    </location>
    <ligand>
        <name>a divalent metal cation</name>
        <dbReference type="ChEBI" id="CHEBI:60240"/>
        <label>1</label>
    </ligand>
</feature>
<evidence type="ECO:0000256" key="4">
    <source>
        <dbReference type="PIRSR" id="PIRSR005902-1"/>
    </source>
</evidence>
<dbReference type="CDD" id="cd01310">
    <property type="entry name" value="TatD_DNAse"/>
    <property type="match status" value="1"/>
</dbReference>
<reference evidence="6" key="1">
    <citation type="submission" date="2016-10" db="EMBL/GenBank/DDBJ databases">
        <authorList>
            <person name="Varghese N."/>
            <person name="Submissions S."/>
        </authorList>
    </citation>
    <scope>NUCLEOTIDE SEQUENCE [LARGE SCALE GENOMIC DNA]</scope>
    <source>
        <strain evidence="6">ATCC 43811</strain>
    </source>
</reference>
<accession>A0A1I1D773</accession>
<dbReference type="STRING" id="34097.SAMN02745150_00199"/>
<dbReference type="PROSITE" id="PS01090">
    <property type="entry name" value="TATD_2"/>
    <property type="match status" value="1"/>
</dbReference>
<evidence type="ECO:0000313" key="5">
    <source>
        <dbReference type="EMBL" id="SFB68650.1"/>
    </source>
</evidence>
<organism evidence="5 6">
    <name type="scientific">Brevinema andersonii</name>
    <dbReference type="NCBI Taxonomy" id="34097"/>
    <lineage>
        <taxon>Bacteria</taxon>
        <taxon>Pseudomonadati</taxon>
        <taxon>Spirochaetota</taxon>
        <taxon>Spirochaetia</taxon>
        <taxon>Brevinematales</taxon>
        <taxon>Brevinemataceae</taxon>
        <taxon>Brevinema</taxon>
    </lineage>
</organism>
<comment type="similarity">
    <text evidence="1">Belongs to the metallo-dependent hydrolases superfamily. TatD-type hydrolase family.</text>
</comment>
<dbReference type="Proteomes" id="UP000240042">
    <property type="component" value="Unassembled WGS sequence"/>
</dbReference>
<dbReference type="InterPro" id="IPR001130">
    <property type="entry name" value="TatD-like"/>
</dbReference>
<gene>
    <name evidence="5" type="ORF">SAMN02745150_00199</name>
</gene>
<dbReference type="PANTHER" id="PTHR46124">
    <property type="entry name" value="D-AMINOACYL-TRNA DEACYLASE"/>
    <property type="match status" value="1"/>
</dbReference>
<dbReference type="PROSITE" id="PS01137">
    <property type="entry name" value="TATD_1"/>
    <property type="match status" value="1"/>
</dbReference>
<name>A0A1I1D773_BREAD</name>
<protein>
    <submittedName>
        <fullName evidence="5">TatD DNase family protein</fullName>
    </submittedName>
</protein>
<dbReference type="EMBL" id="FOKY01000001">
    <property type="protein sequence ID" value="SFB68650.1"/>
    <property type="molecule type" value="Genomic_DNA"/>
</dbReference>
<evidence type="ECO:0000256" key="1">
    <source>
        <dbReference type="ARBA" id="ARBA00009275"/>
    </source>
</evidence>
<keyword evidence="6" id="KW-1185">Reference proteome</keyword>
<dbReference type="GO" id="GO:0016788">
    <property type="term" value="F:hydrolase activity, acting on ester bonds"/>
    <property type="evidence" value="ECO:0007669"/>
    <property type="project" value="InterPro"/>
</dbReference>
<dbReference type="InterPro" id="IPR032466">
    <property type="entry name" value="Metal_Hydrolase"/>
</dbReference>
<feature type="binding site" evidence="4">
    <location>
        <position position="8"/>
    </location>
    <ligand>
        <name>a divalent metal cation</name>
        <dbReference type="ChEBI" id="CHEBI:60240"/>
        <label>1</label>
    </ligand>
</feature>
<dbReference type="PIRSF" id="PIRSF005902">
    <property type="entry name" value="DNase_TatD"/>
    <property type="match status" value="1"/>
</dbReference>
<sequence>MFIDSHTHLDLTLKQTSFNLSELLPDSLDFVIQISLSPFDFIENQSLFSGQKNIYYATGIYPDNTTQADFNEKIWLNTLREILLSFPHVALGEAGIDFKYEKYGSREAQESLFRGQLILAEELNLPLIIHSRETFEECFEILKEFPKIKVLIHCFSYGPREAEKLLENGHYLSFSGNLTFKNAATIREAAMLCPPDRIFFETDCPYLTPEPFRGQPNIPANVALVYQKFAEMHKLELSDLIWQIRQNAETFFGIKAK</sequence>
<dbReference type="GO" id="GO:0046872">
    <property type="term" value="F:metal ion binding"/>
    <property type="evidence" value="ECO:0007669"/>
    <property type="project" value="UniProtKB-KW"/>
</dbReference>
<feature type="binding site" evidence="4">
    <location>
        <position position="93"/>
    </location>
    <ligand>
        <name>a divalent metal cation</name>
        <dbReference type="ChEBI" id="CHEBI:60240"/>
        <label>1</label>
    </ligand>
</feature>
<dbReference type="AlphaFoldDB" id="A0A1I1D773"/>
<dbReference type="SUPFAM" id="SSF51556">
    <property type="entry name" value="Metallo-dependent hydrolases"/>
    <property type="match status" value="1"/>
</dbReference>
<feature type="binding site" evidence="4">
    <location>
        <position position="130"/>
    </location>
    <ligand>
        <name>a divalent metal cation</name>
        <dbReference type="ChEBI" id="CHEBI:60240"/>
        <label>2</label>
    </ligand>
</feature>
<dbReference type="FunFam" id="3.20.20.140:FF:000005">
    <property type="entry name" value="TatD family hydrolase"/>
    <property type="match status" value="1"/>
</dbReference>
<evidence type="ECO:0000256" key="3">
    <source>
        <dbReference type="ARBA" id="ARBA00022801"/>
    </source>
</evidence>
<dbReference type="GO" id="GO:0005829">
    <property type="term" value="C:cytosol"/>
    <property type="evidence" value="ECO:0007669"/>
    <property type="project" value="TreeGrafter"/>
</dbReference>
<evidence type="ECO:0000256" key="2">
    <source>
        <dbReference type="ARBA" id="ARBA00022723"/>
    </source>
</evidence>
<feature type="binding site" evidence="4">
    <location>
        <position position="153"/>
    </location>
    <ligand>
        <name>a divalent metal cation</name>
        <dbReference type="ChEBI" id="CHEBI:60240"/>
        <label>2</label>
    </ligand>
</feature>
<dbReference type="Gene3D" id="3.20.20.140">
    <property type="entry name" value="Metal-dependent hydrolases"/>
    <property type="match status" value="1"/>
</dbReference>
<feature type="binding site" evidence="4">
    <location>
        <position position="203"/>
    </location>
    <ligand>
        <name>a divalent metal cation</name>
        <dbReference type="ChEBI" id="CHEBI:60240"/>
        <label>1</label>
    </ligand>
</feature>
<dbReference type="PANTHER" id="PTHR46124:SF2">
    <property type="entry name" value="D-AMINOACYL-TRNA DEACYLASE"/>
    <property type="match status" value="1"/>
</dbReference>